<keyword evidence="2" id="KW-1185">Reference proteome</keyword>
<dbReference type="EMBL" id="MU154650">
    <property type="protein sequence ID" value="KAF9490095.1"/>
    <property type="molecule type" value="Genomic_DNA"/>
</dbReference>
<protein>
    <submittedName>
        <fullName evidence="1">Uncharacterized protein</fullName>
    </submittedName>
</protein>
<sequence length="99" mass="10913">MVPYQPAVETTSRSQTHAVAPSFSQSCDPSLFVSFGSSRYSSVLHLRPGVTGNLLSLFFCLRSTHHIPNPPPQPTVDQAHILFHGYVPSFSIYAHTQTE</sequence>
<organism evidence="1 2">
    <name type="scientific">Pleurotus eryngii</name>
    <name type="common">Boletus of the steppes</name>
    <dbReference type="NCBI Taxonomy" id="5323"/>
    <lineage>
        <taxon>Eukaryota</taxon>
        <taxon>Fungi</taxon>
        <taxon>Dikarya</taxon>
        <taxon>Basidiomycota</taxon>
        <taxon>Agaricomycotina</taxon>
        <taxon>Agaricomycetes</taxon>
        <taxon>Agaricomycetidae</taxon>
        <taxon>Agaricales</taxon>
        <taxon>Pleurotineae</taxon>
        <taxon>Pleurotaceae</taxon>
        <taxon>Pleurotus</taxon>
    </lineage>
</organism>
<gene>
    <name evidence="1" type="ORF">BDN71DRAFT_234946</name>
</gene>
<evidence type="ECO:0000313" key="2">
    <source>
        <dbReference type="Proteomes" id="UP000807025"/>
    </source>
</evidence>
<evidence type="ECO:0000313" key="1">
    <source>
        <dbReference type="EMBL" id="KAF9490095.1"/>
    </source>
</evidence>
<dbReference type="AlphaFoldDB" id="A0A9P5ZNZ4"/>
<proteinExistence type="predicted"/>
<dbReference type="Proteomes" id="UP000807025">
    <property type="component" value="Unassembled WGS sequence"/>
</dbReference>
<comment type="caution">
    <text evidence="1">The sequence shown here is derived from an EMBL/GenBank/DDBJ whole genome shotgun (WGS) entry which is preliminary data.</text>
</comment>
<name>A0A9P5ZNZ4_PLEER</name>
<accession>A0A9P5ZNZ4</accession>
<reference evidence="1" key="1">
    <citation type="submission" date="2020-11" db="EMBL/GenBank/DDBJ databases">
        <authorList>
            <consortium name="DOE Joint Genome Institute"/>
            <person name="Ahrendt S."/>
            <person name="Riley R."/>
            <person name="Andreopoulos W."/>
            <person name="Labutti K."/>
            <person name="Pangilinan J."/>
            <person name="Ruiz-Duenas F.J."/>
            <person name="Barrasa J.M."/>
            <person name="Sanchez-Garcia M."/>
            <person name="Camarero S."/>
            <person name="Miyauchi S."/>
            <person name="Serrano A."/>
            <person name="Linde D."/>
            <person name="Babiker R."/>
            <person name="Drula E."/>
            <person name="Ayuso-Fernandez I."/>
            <person name="Pacheco R."/>
            <person name="Padilla G."/>
            <person name="Ferreira P."/>
            <person name="Barriuso J."/>
            <person name="Kellner H."/>
            <person name="Castanera R."/>
            <person name="Alfaro M."/>
            <person name="Ramirez L."/>
            <person name="Pisabarro A.G."/>
            <person name="Kuo A."/>
            <person name="Tritt A."/>
            <person name="Lipzen A."/>
            <person name="He G."/>
            <person name="Yan M."/>
            <person name="Ng V."/>
            <person name="Cullen D."/>
            <person name="Martin F."/>
            <person name="Rosso M.-N."/>
            <person name="Henrissat B."/>
            <person name="Hibbett D."/>
            <person name="Martinez A.T."/>
            <person name="Grigoriev I.V."/>
        </authorList>
    </citation>
    <scope>NUCLEOTIDE SEQUENCE</scope>
    <source>
        <strain evidence="1">ATCC 90797</strain>
    </source>
</reference>